<dbReference type="Pfam" id="PF01471">
    <property type="entry name" value="PG_binding_1"/>
    <property type="match status" value="1"/>
</dbReference>
<dbReference type="InterPro" id="IPR002477">
    <property type="entry name" value="Peptidoglycan-bd-like"/>
</dbReference>
<evidence type="ECO:0000313" key="4">
    <source>
        <dbReference type="Proteomes" id="UP000183982"/>
    </source>
</evidence>
<organism evidence="3 4">
    <name type="scientific">Shimia gijangensis</name>
    <dbReference type="NCBI Taxonomy" id="1470563"/>
    <lineage>
        <taxon>Bacteria</taxon>
        <taxon>Pseudomonadati</taxon>
        <taxon>Pseudomonadota</taxon>
        <taxon>Alphaproteobacteria</taxon>
        <taxon>Rhodobacterales</taxon>
        <taxon>Roseobacteraceae</taxon>
    </lineage>
</organism>
<dbReference type="SUPFAM" id="SSF47090">
    <property type="entry name" value="PGBD-like"/>
    <property type="match status" value="1"/>
</dbReference>
<feature type="compositionally biased region" description="Low complexity" evidence="1">
    <location>
        <begin position="67"/>
        <end position="78"/>
    </location>
</feature>
<dbReference type="Proteomes" id="UP000183982">
    <property type="component" value="Unassembled WGS sequence"/>
</dbReference>
<dbReference type="InterPro" id="IPR036366">
    <property type="entry name" value="PGBDSf"/>
</dbReference>
<proteinExistence type="predicted"/>
<dbReference type="OrthoDB" id="9816507at2"/>
<dbReference type="STRING" id="1470563.SAMN05444000_14512"/>
<dbReference type="AlphaFoldDB" id="A0A1M6TUV5"/>
<dbReference type="InterPro" id="IPR036365">
    <property type="entry name" value="PGBD-like_sf"/>
</dbReference>
<feature type="domain" description="Peptidoglycan binding-like" evidence="2">
    <location>
        <begin position="128"/>
        <end position="177"/>
    </location>
</feature>
<gene>
    <name evidence="3" type="ORF">SAMN05444000_14512</name>
</gene>
<sequence length="183" mass="19154">MKTKFAIPTLIAAGFSSTEAIASYDPGTLAEDAPSAPKMYERFRQNHTFSLAGHRSHSSHGSHSSHRSGSTGGYTAPRTPTPAPLYTPPTTNRNSNSTPPSSILPSPPAAATRTLPGNSGTFKQIAMQVQTALMSYGYYNGAIDGIIGSGSKTALSRFQSDYGLKVTGTITPEVLDAFGISAN</sequence>
<dbReference type="NCBIfam" id="TIGR03979">
    <property type="entry name" value="His_Ser_Rich"/>
    <property type="match status" value="1"/>
</dbReference>
<evidence type="ECO:0000259" key="2">
    <source>
        <dbReference type="Pfam" id="PF01471"/>
    </source>
</evidence>
<dbReference type="RefSeq" id="WP_073257207.1">
    <property type="nucleotide sequence ID" value="NZ_FQZQ01000045.1"/>
</dbReference>
<name>A0A1M6TUV5_9RHOB</name>
<feature type="compositionally biased region" description="Low complexity" evidence="1">
    <location>
        <begin position="88"/>
        <end position="104"/>
    </location>
</feature>
<dbReference type="InterPro" id="IPR023928">
    <property type="entry name" value="HxsA-like"/>
</dbReference>
<feature type="compositionally biased region" description="Basic residues" evidence="1">
    <location>
        <begin position="54"/>
        <end position="66"/>
    </location>
</feature>
<reference evidence="4" key="1">
    <citation type="submission" date="2016-11" db="EMBL/GenBank/DDBJ databases">
        <authorList>
            <person name="Varghese N."/>
            <person name="Submissions S."/>
        </authorList>
    </citation>
    <scope>NUCLEOTIDE SEQUENCE [LARGE SCALE GENOMIC DNA]</scope>
    <source>
        <strain evidence="4">DSM 100564</strain>
    </source>
</reference>
<dbReference type="EMBL" id="FQZQ01000045">
    <property type="protein sequence ID" value="SHK60706.1"/>
    <property type="molecule type" value="Genomic_DNA"/>
</dbReference>
<evidence type="ECO:0000313" key="3">
    <source>
        <dbReference type="EMBL" id="SHK60706.1"/>
    </source>
</evidence>
<dbReference type="Gene3D" id="1.10.101.10">
    <property type="entry name" value="PGBD-like superfamily/PGBD"/>
    <property type="match status" value="1"/>
</dbReference>
<accession>A0A1M6TUV5</accession>
<keyword evidence="4" id="KW-1185">Reference proteome</keyword>
<feature type="region of interest" description="Disordered" evidence="1">
    <location>
        <begin position="52"/>
        <end position="116"/>
    </location>
</feature>
<evidence type="ECO:0000256" key="1">
    <source>
        <dbReference type="SAM" id="MobiDB-lite"/>
    </source>
</evidence>
<protein>
    <submittedName>
        <fullName evidence="3">His-Xaa-Ser repeat protein HxsA</fullName>
    </submittedName>
</protein>